<evidence type="ECO:0000313" key="4">
    <source>
        <dbReference type="EMBL" id="KAK9773256.1"/>
    </source>
</evidence>
<dbReference type="InterPro" id="IPR008030">
    <property type="entry name" value="NmrA-like"/>
</dbReference>
<dbReference type="PANTHER" id="PTHR42748">
    <property type="entry name" value="NITROGEN METABOLITE REPRESSION PROTEIN NMRA FAMILY MEMBER"/>
    <property type="match status" value="1"/>
</dbReference>
<comment type="caution">
    <text evidence="4">The sequence shown here is derived from an EMBL/GenBank/DDBJ whole genome shotgun (WGS) entry which is preliminary data.</text>
</comment>
<proteinExistence type="inferred from homology"/>
<comment type="similarity">
    <text evidence="1">Belongs to the NmrA-type oxidoreductase family.</text>
</comment>
<protein>
    <submittedName>
        <fullName evidence="4">NmrA-like family protein</fullName>
    </submittedName>
</protein>
<sequence>MRFGCSLVEHCGGGTISLEIRQNVRGTTIPTSANDLDTDPGFVCLYSVTVDSSGTISGFALSPEVLLVPCSSGWNTSSPLTFFCAVALALDGQHYGMRIWLVLKDTTVTSDVMLVANALVENAAMEASILVSQPHWMPRRLLNSNAMLEEATYDHRVHGAMWNSYHIMSKKIITVFGSTGNQGGAVVQTFLNDPKLKAEWAVRGVTRDTTKDSAKKLAQQGVEVVAADIRDKSSVLKAIEGSHTVFAVTNYWEKLDFDDEVQQGTNMADAAKEVGVQHFIWSSLFNVTKLSKGALPHVYHFDSKAKVEEHVRELGIPATFFMPGFYMPNLPGQMFRQFPPDNHWTFGLPIPSSAPIPFYDPADTGKYIKAAVLNREKVLGQRILAATEYKTGQETVDAFKSVFPEAGKSAVYFEVPKEVFHKAMTDQGSPDFIATELYENMRLMADFGYYGGESLDWTHGLVEDHLTTWEEFIKTAKPFAGLN</sequence>
<reference evidence="4 5" key="1">
    <citation type="submission" date="2024-02" db="EMBL/GenBank/DDBJ databases">
        <title>First draft genome assembly of two strains of Seiridium cardinale.</title>
        <authorList>
            <person name="Emiliani G."/>
            <person name="Scali E."/>
        </authorList>
    </citation>
    <scope>NUCLEOTIDE SEQUENCE [LARGE SCALE GENOMIC DNA]</scope>
    <source>
        <strain evidence="4 5">BM-138-000479</strain>
    </source>
</reference>
<dbReference type="Pfam" id="PF05368">
    <property type="entry name" value="NmrA"/>
    <property type="match status" value="1"/>
</dbReference>
<name>A0ABR2XHN6_9PEZI</name>
<keyword evidence="5" id="KW-1185">Reference proteome</keyword>
<evidence type="ECO:0000313" key="5">
    <source>
        <dbReference type="Proteomes" id="UP001465668"/>
    </source>
</evidence>
<dbReference type="Gene3D" id="3.90.25.10">
    <property type="entry name" value="UDP-galactose 4-epimerase, domain 1"/>
    <property type="match status" value="1"/>
</dbReference>
<dbReference type="InterPro" id="IPR036291">
    <property type="entry name" value="NAD(P)-bd_dom_sf"/>
</dbReference>
<dbReference type="EMBL" id="JARVKM010000052">
    <property type="protein sequence ID" value="KAK9773256.1"/>
    <property type="molecule type" value="Genomic_DNA"/>
</dbReference>
<evidence type="ECO:0000259" key="3">
    <source>
        <dbReference type="Pfam" id="PF05368"/>
    </source>
</evidence>
<dbReference type="InterPro" id="IPR051164">
    <property type="entry name" value="NmrA-like_oxidored"/>
</dbReference>
<keyword evidence="2" id="KW-0521">NADP</keyword>
<dbReference type="PANTHER" id="PTHR42748:SF31">
    <property type="entry name" value="NMRA-LIKE DOMAIN-CONTAINING PROTEIN-RELATED"/>
    <property type="match status" value="1"/>
</dbReference>
<accession>A0ABR2XHN6</accession>
<organism evidence="4 5">
    <name type="scientific">Seiridium cardinale</name>
    <dbReference type="NCBI Taxonomy" id="138064"/>
    <lineage>
        <taxon>Eukaryota</taxon>
        <taxon>Fungi</taxon>
        <taxon>Dikarya</taxon>
        <taxon>Ascomycota</taxon>
        <taxon>Pezizomycotina</taxon>
        <taxon>Sordariomycetes</taxon>
        <taxon>Xylariomycetidae</taxon>
        <taxon>Amphisphaeriales</taxon>
        <taxon>Sporocadaceae</taxon>
        <taxon>Seiridium</taxon>
    </lineage>
</organism>
<dbReference type="Gene3D" id="3.40.50.720">
    <property type="entry name" value="NAD(P)-binding Rossmann-like Domain"/>
    <property type="match status" value="1"/>
</dbReference>
<evidence type="ECO:0000256" key="2">
    <source>
        <dbReference type="ARBA" id="ARBA00022857"/>
    </source>
</evidence>
<dbReference type="SUPFAM" id="SSF51735">
    <property type="entry name" value="NAD(P)-binding Rossmann-fold domains"/>
    <property type="match status" value="1"/>
</dbReference>
<dbReference type="CDD" id="cd05251">
    <property type="entry name" value="NmrA_like_SDR_a"/>
    <property type="match status" value="1"/>
</dbReference>
<feature type="domain" description="NmrA-like" evidence="3">
    <location>
        <begin position="170"/>
        <end position="473"/>
    </location>
</feature>
<gene>
    <name evidence="4" type="ORF">SCAR479_09985</name>
</gene>
<evidence type="ECO:0000256" key="1">
    <source>
        <dbReference type="ARBA" id="ARBA00006328"/>
    </source>
</evidence>
<dbReference type="Proteomes" id="UP001465668">
    <property type="component" value="Unassembled WGS sequence"/>
</dbReference>